<feature type="domain" description="THUMP-like" evidence="1">
    <location>
        <begin position="323"/>
        <end position="393"/>
    </location>
</feature>
<keyword evidence="3" id="KW-0808">Transferase</keyword>
<dbReference type="RefSeq" id="WP_248434133.1">
    <property type="nucleotide sequence ID" value="NZ_CP096205.1"/>
</dbReference>
<evidence type="ECO:0000259" key="2">
    <source>
        <dbReference type="Pfam" id="PF22013"/>
    </source>
</evidence>
<reference evidence="3" key="1">
    <citation type="submission" date="2022-04" db="EMBL/GenBank/DDBJ databases">
        <title>Consumption of N2O by Flavobacterium azooxidireducens sp. nov. isolated from Decomposing Leaf Litter of Phragmites australis (Cav.).</title>
        <authorList>
            <person name="Behrendt U."/>
            <person name="Spanner T."/>
            <person name="Augustin J."/>
            <person name="Horn M.A."/>
            <person name="Kolb S."/>
            <person name="Ulrich A."/>
        </authorList>
    </citation>
    <scope>NUCLEOTIDE SEQUENCE</scope>
    <source>
        <strain evidence="3">IGB 4-14</strain>
    </source>
</reference>
<dbReference type="InterPro" id="IPR029063">
    <property type="entry name" value="SAM-dependent_MTases_sf"/>
</dbReference>
<dbReference type="GO" id="GO:0008168">
    <property type="term" value="F:methyltransferase activity"/>
    <property type="evidence" value="ECO:0007669"/>
    <property type="project" value="UniProtKB-KW"/>
</dbReference>
<protein>
    <submittedName>
        <fullName evidence="3">Class I SAM-dependent methyltransferase</fullName>
    </submittedName>
</protein>
<sequence length="395" mass="45570">MKNFDFLALKEVQDFIETNLNETISKLALQKNPFPELDWKEILNQIEAKSKAKDKLPTWFNAENIIFPSKISVEQTSSEKTALYKSKLISGGKIIDLTGGFGVDAFYFSKQFSKVIHCEHNSELSEIVKHNFSQLKVENIQCVSGESEEILKSSNELFDWIYIDPSRRNDSKGKVFMLRDCEPNVPDLLDFYFNYSSKILIKTAPLLDLTAGLKELRNVFAIHIVALENEVKELLWEIHQGFEGNPTIKTVNLTKNKEEKFEFELGKSSVEINFGEPEKFLYEPNAAIMKSGGFDEVAIQFNLNKLHPHSHLYTSDEKIDFCGRVFEITNVIPYQKNEMKLHLENKKANITTRNFPESVDNIRKKWKIKEGGNLYTFFTTEQKNNKIVLLCTKIK</sequence>
<keyword evidence="3" id="KW-0489">Methyltransferase</keyword>
<evidence type="ECO:0000313" key="4">
    <source>
        <dbReference type="Proteomes" id="UP000830583"/>
    </source>
</evidence>
<proteinExistence type="predicted"/>
<dbReference type="Pfam" id="PF03602">
    <property type="entry name" value="Cons_hypoth95"/>
    <property type="match status" value="1"/>
</dbReference>
<feature type="domain" description="PG-1098 ferredoxin-like" evidence="2">
    <location>
        <begin position="280"/>
        <end position="321"/>
    </location>
</feature>
<dbReference type="InterPro" id="IPR041497">
    <property type="entry name" value="Thump-like"/>
</dbReference>
<keyword evidence="4" id="KW-1185">Reference proteome</keyword>
<dbReference type="Pfam" id="PF18096">
    <property type="entry name" value="Thump_like"/>
    <property type="match status" value="1"/>
</dbReference>
<evidence type="ECO:0000313" key="3">
    <source>
        <dbReference type="EMBL" id="UPQ79138.1"/>
    </source>
</evidence>
<organism evidence="3 4">
    <name type="scientific">Flavobacterium azooxidireducens</name>
    <dbReference type="NCBI Taxonomy" id="1871076"/>
    <lineage>
        <taxon>Bacteria</taxon>
        <taxon>Pseudomonadati</taxon>
        <taxon>Bacteroidota</taxon>
        <taxon>Flavobacteriia</taxon>
        <taxon>Flavobacteriales</taxon>
        <taxon>Flavobacteriaceae</taxon>
        <taxon>Flavobacterium</taxon>
    </lineage>
</organism>
<dbReference type="GO" id="GO:0032259">
    <property type="term" value="P:methylation"/>
    <property type="evidence" value="ECO:0007669"/>
    <property type="project" value="UniProtKB-KW"/>
</dbReference>
<dbReference type="InterPro" id="IPR054168">
    <property type="entry name" value="PG_1098_Fer"/>
</dbReference>
<dbReference type="SUPFAM" id="SSF53335">
    <property type="entry name" value="S-adenosyl-L-methionine-dependent methyltransferases"/>
    <property type="match status" value="1"/>
</dbReference>
<accession>A0ABY4KH76</accession>
<dbReference type="Gene3D" id="1.10.10.1110">
    <property type="entry name" value="Methyltransferase PG1098, N-terminal domain"/>
    <property type="match status" value="1"/>
</dbReference>
<dbReference type="Gene3D" id="3.40.50.150">
    <property type="entry name" value="Vaccinia Virus protein VP39"/>
    <property type="match status" value="1"/>
</dbReference>
<gene>
    <name evidence="3" type="ORF">M0M57_16145</name>
</gene>
<dbReference type="Proteomes" id="UP000830583">
    <property type="component" value="Chromosome"/>
</dbReference>
<dbReference type="EMBL" id="CP096205">
    <property type="protein sequence ID" value="UPQ79138.1"/>
    <property type="molecule type" value="Genomic_DNA"/>
</dbReference>
<dbReference type="Pfam" id="PF22013">
    <property type="entry name" value="PG_1098_Fer"/>
    <property type="match status" value="1"/>
</dbReference>
<evidence type="ECO:0000259" key="1">
    <source>
        <dbReference type="Pfam" id="PF18096"/>
    </source>
</evidence>
<name>A0ABY4KH76_9FLAO</name>